<protein>
    <recommendedName>
        <fullName evidence="3">Aminotransferase-like plant mobile domain-containing protein</fullName>
    </recommendedName>
</protein>
<evidence type="ECO:0008006" key="3">
    <source>
        <dbReference type="Google" id="ProtNLM"/>
    </source>
</evidence>
<dbReference type="EMBL" id="JAKOGI010001661">
    <property type="protein sequence ID" value="KAJ8424518.1"/>
    <property type="molecule type" value="Genomic_DNA"/>
</dbReference>
<organism evidence="1 2">
    <name type="scientific">Carnegiea gigantea</name>
    <dbReference type="NCBI Taxonomy" id="171969"/>
    <lineage>
        <taxon>Eukaryota</taxon>
        <taxon>Viridiplantae</taxon>
        <taxon>Streptophyta</taxon>
        <taxon>Embryophyta</taxon>
        <taxon>Tracheophyta</taxon>
        <taxon>Spermatophyta</taxon>
        <taxon>Magnoliopsida</taxon>
        <taxon>eudicotyledons</taxon>
        <taxon>Gunneridae</taxon>
        <taxon>Pentapetalae</taxon>
        <taxon>Caryophyllales</taxon>
        <taxon>Cactineae</taxon>
        <taxon>Cactaceae</taxon>
        <taxon>Cactoideae</taxon>
        <taxon>Echinocereeae</taxon>
        <taxon>Carnegiea</taxon>
    </lineage>
</organism>
<dbReference type="OrthoDB" id="723791at2759"/>
<dbReference type="AlphaFoldDB" id="A0A9Q1JM36"/>
<evidence type="ECO:0000313" key="2">
    <source>
        <dbReference type="Proteomes" id="UP001153076"/>
    </source>
</evidence>
<accession>A0A9Q1JM36</accession>
<sequence length="203" mass="23216">MKKLLDANKELDKLELWLSLCTWKVMSGVMFPRIPYGVAWSKYMEKVHGMGEYAWAKAIWLVLVEAVEKMQPKLEGPILNVQINGFSVLIQVWFYEHTTQFVKHDQGRFTRLASWDNVDHKGRYDAFELVAAIKESEGVPTFEERLERVGEALRAEQGKHDTWHQPTVNVGILTPNDAGQYFDKGAINEAYGGQAKVHNGHMP</sequence>
<name>A0A9Q1JM36_9CARY</name>
<keyword evidence="2" id="KW-1185">Reference proteome</keyword>
<gene>
    <name evidence="1" type="ORF">Cgig2_025780</name>
</gene>
<comment type="caution">
    <text evidence="1">The sequence shown here is derived from an EMBL/GenBank/DDBJ whole genome shotgun (WGS) entry which is preliminary data.</text>
</comment>
<evidence type="ECO:0000313" key="1">
    <source>
        <dbReference type="EMBL" id="KAJ8424518.1"/>
    </source>
</evidence>
<reference evidence="1" key="1">
    <citation type="submission" date="2022-04" db="EMBL/GenBank/DDBJ databases">
        <title>Carnegiea gigantea Genome sequencing and assembly v2.</title>
        <authorList>
            <person name="Copetti D."/>
            <person name="Sanderson M.J."/>
            <person name="Burquez A."/>
            <person name="Wojciechowski M.F."/>
        </authorList>
    </citation>
    <scope>NUCLEOTIDE SEQUENCE</scope>
    <source>
        <strain evidence="1">SGP5-SGP5p</strain>
        <tissue evidence="1">Aerial part</tissue>
    </source>
</reference>
<dbReference type="Proteomes" id="UP001153076">
    <property type="component" value="Unassembled WGS sequence"/>
</dbReference>
<proteinExistence type="predicted"/>